<dbReference type="Proteomes" id="UP000093070">
    <property type="component" value="Chromosome"/>
</dbReference>
<feature type="transmembrane region" description="Helical" evidence="5">
    <location>
        <begin position="31"/>
        <end position="51"/>
    </location>
</feature>
<dbReference type="InterPro" id="IPR003825">
    <property type="entry name" value="Colicin-V_CvpA"/>
</dbReference>
<sequence>MFIIDYIIICIILISFMIGFYRGFHKECITFLFWLFNFYFFNSYHYFISFYKNSLQYTFFKKKF</sequence>
<evidence type="ECO:0000256" key="2">
    <source>
        <dbReference type="ARBA" id="ARBA00022692"/>
    </source>
</evidence>
<organism evidence="6 7">
    <name type="scientific">Buchnera aphidicola subsp. Diuraphis noxia</name>
    <dbReference type="NCBI Taxonomy" id="118101"/>
    <lineage>
        <taxon>Bacteria</taxon>
        <taxon>Pseudomonadati</taxon>
        <taxon>Pseudomonadota</taxon>
        <taxon>Gammaproteobacteria</taxon>
        <taxon>Enterobacterales</taxon>
        <taxon>Erwiniaceae</taxon>
        <taxon>Buchnera</taxon>
    </lineage>
</organism>
<dbReference type="GO" id="GO:0016020">
    <property type="term" value="C:membrane"/>
    <property type="evidence" value="ECO:0007669"/>
    <property type="project" value="UniProtKB-SubCell"/>
</dbReference>
<keyword evidence="2 5" id="KW-0812">Transmembrane</keyword>
<keyword evidence="3 5" id="KW-1133">Transmembrane helix</keyword>
<evidence type="ECO:0008006" key="8">
    <source>
        <dbReference type="Google" id="ProtNLM"/>
    </source>
</evidence>
<gene>
    <name evidence="6" type="ORF">ATN01_00840</name>
</gene>
<keyword evidence="4 5" id="KW-0472">Membrane</keyword>
<evidence type="ECO:0000256" key="1">
    <source>
        <dbReference type="ARBA" id="ARBA00004141"/>
    </source>
</evidence>
<dbReference type="Pfam" id="PF02674">
    <property type="entry name" value="Colicin_V"/>
    <property type="match status" value="1"/>
</dbReference>
<evidence type="ECO:0000256" key="3">
    <source>
        <dbReference type="ARBA" id="ARBA00022989"/>
    </source>
</evidence>
<dbReference type="AlphaFoldDB" id="A0A1B2H8H3"/>
<reference evidence="6 7" key="1">
    <citation type="submission" date="2015-11" db="EMBL/GenBank/DDBJ databases">
        <title>The complete genome of Buchnera aphidicola from Diuraphis noxia biotype SAM.</title>
        <authorList>
            <person name="Burger N.F.V."/>
            <person name="Oberholster A.-M."/>
        </authorList>
    </citation>
    <scope>NUCLEOTIDE SEQUENCE [LARGE SCALE GENOMIC DNA]</scope>
    <source>
        <strain evidence="6">SAM</strain>
    </source>
</reference>
<evidence type="ECO:0000256" key="5">
    <source>
        <dbReference type="SAM" id="Phobius"/>
    </source>
</evidence>
<proteinExistence type="predicted"/>
<protein>
    <recommendedName>
        <fullName evidence="8">Colicin V production protein</fullName>
    </recommendedName>
</protein>
<evidence type="ECO:0000313" key="6">
    <source>
        <dbReference type="EMBL" id="ANZ22398.1"/>
    </source>
</evidence>
<feature type="transmembrane region" description="Helical" evidence="5">
    <location>
        <begin position="6"/>
        <end position="24"/>
    </location>
</feature>
<comment type="subcellular location">
    <subcellularLocation>
        <location evidence="1">Membrane</location>
        <topology evidence="1">Multi-pass membrane protein</topology>
    </subcellularLocation>
</comment>
<evidence type="ECO:0000256" key="4">
    <source>
        <dbReference type="ARBA" id="ARBA00023136"/>
    </source>
</evidence>
<dbReference type="GO" id="GO:0009403">
    <property type="term" value="P:toxin biosynthetic process"/>
    <property type="evidence" value="ECO:0007669"/>
    <property type="project" value="InterPro"/>
</dbReference>
<evidence type="ECO:0000313" key="7">
    <source>
        <dbReference type="Proteomes" id="UP000093070"/>
    </source>
</evidence>
<accession>A0A1B2H8H3</accession>
<dbReference type="RefSeq" id="WP_075433220.1">
    <property type="nucleotide sequence ID" value="NZ_CP013259.1"/>
</dbReference>
<dbReference type="EMBL" id="CP013259">
    <property type="protein sequence ID" value="ANZ22398.1"/>
    <property type="molecule type" value="Genomic_DNA"/>
</dbReference>
<name>A0A1B2H8H3_BUCDN</name>